<dbReference type="Proteomes" id="UP000007431">
    <property type="component" value="Unassembled WGS sequence"/>
</dbReference>
<name>D8QLR2_SCHCM</name>
<dbReference type="HOGENOM" id="CLU_231879_0_0_1"/>
<proteinExistence type="predicted"/>
<feature type="compositionally biased region" description="Basic and acidic residues" evidence="1">
    <location>
        <begin position="1434"/>
        <end position="1445"/>
    </location>
</feature>
<keyword evidence="5" id="KW-1185">Reference proteome</keyword>
<feature type="transmembrane region" description="Helical" evidence="2">
    <location>
        <begin position="205"/>
        <end position="228"/>
    </location>
</feature>
<dbReference type="Pfam" id="PF20153">
    <property type="entry name" value="DUF6535"/>
    <property type="match status" value="2"/>
</dbReference>
<feature type="non-terminal residue" evidence="4">
    <location>
        <position position="2141"/>
    </location>
</feature>
<dbReference type="InterPro" id="IPR045338">
    <property type="entry name" value="DUF6535"/>
</dbReference>
<keyword evidence="2" id="KW-0472">Membrane</keyword>
<feature type="transmembrane region" description="Helical" evidence="2">
    <location>
        <begin position="1100"/>
        <end position="1119"/>
    </location>
</feature>
<evidence type="ECO:0000259" key="3">
    <source>
        <dbReference type="Pfam" id="PF20153"/>
    </source>
</evidence>
<feature type="domain" description="DUF6535" evidence="3">
    <location>
        <begin position="55"/>
        <end position="229"/>
    </location>
</feature>
<organism evidence="5">
    <name type="scientific">Schizophyllum commune (strain H4-8 / FGSC 9210)</name>
    <name type="common">Split gill fungus</name>
    <dbReference type="NCBI Taxonomy" id="578458"/>
    <lineage>
        <taxon>Eukaryota</taxon>
        <taxon>Fungi</taxon>
        <taxon>Dikarya</taxon>
        <taxon>Basidiomycota</taxon>
        <taxon>Agaricomycotina</taxon>
        <taxon>Agaricomycetes</taxon>
        <taxon>Agaricomycetidae</taxon>
        <taxon>Agaricales</taxon>
        <taxon>Schizophyllaceae</taxon>
        <taxon>Schizophyllum</taxon>
    </lineage>
</organism>
<feature type="region of interest" description="Disordered" evidence="1">
    <location>
        <begin position="1"/>
        <end position="31"/>
    </location>
</feature>
<feature type="compositionally biased region" description="Basic and acidic residues" evidence="1">
    <location>
        <begin position="964"/>
        <end position="977"/>
    </location>
</feature>
<feature type="transmembrane region" description="Helical" evidence="2">
    <location>
        <begin position="1263"/>
        <end position="1288"/>
    </location>
</feature>
<feature type="region of interest" description="Disordered" evidence="1">
    <location>
        <begin position="806"/>
        <end position="828"/>
    </location>
</feature>
<dbReference type="EMBL" id="GL377319">
    <property type="protein sequence ID" value="EFI91153.1"/>
    <property type="molecule type" value="Genomic_DNA"/>
</dbReference>
<accession>D8QLR2</accession>
<evidence type="ECO:0000313" key="5">
    <source>
        <dbReference type="Proteomes" id="UP000007431"/>
    </source>
</evidence>
<gene>
    <name evidence="4" type="ORF">SCHCODRAFT_114785</name>
</gene>
<evidence type="ECO:0000313" key="4">
    <source>
        <dbReference type="EMBL" id="EFI91153.1"/>
    </source>
</evidence>
<dbReference type="eggNOG" id="ENOG502QQCT">
    <property type="taxonomic scope" value="Eukaryota"/>
</dbReference>
<feature type="transmembrane region" description="Helical" evidence="2">
    <location>
        <begin position="240"/>
        <end position="261"/>
    </location>
</feature>
<feature type="compositionally biased region" description="Polar residues" evidence="1">
    <location>
        <begin position="1"/>
        <end position="13"/>
    </location>
</feature>
<reference evidence="4 5" key="1">
    <citation type="journal article" date="2010" name="Nat. Biotechnol.">
        <title>Genome sequence of the model mushroom Schizophyllum commune.</title>
        <authorList>
            <person name="Ohm R.A."/>
            <person name="de Jong J.F."/>
            <person name="Lugones L.G."/>
            <person name="Aerts A."/>
            <person name="Kothe E."/>
            <person name="Stajich J.E."/>
            <person name="de Vries R.P."/>
            <person name="Record E."/>
            <person name="Levasseur A."/>
            <person name="Baker S.E."/>
            <person name="Bartholomew K.A."/>
            <person name="Coutinho P.M."/>
            <person name="Erdmann S."/>
            <person name="Fowler T.J."/>
            <person name="Gathman A.C."/>
            <person name="Lombard V."/>
            <person name="Henrissat B."/>
            <person name="Knabe N."/>
            <person name="Kuees U."/>
            <person name="Lilly W.W."/>
            <person name="Lindquist E."/>
            <person name="Lucas S."/>
            <person name="Magnuson J.K."/>
            <person name="Piumi F."/>
            <person name="Raudaskoski M."/>
            <person name="Salamov A."/>
            <person name="Schmutz J."/>
            <person name="Schwarze F.W.M.R."/>
            <person name="vanKuyk P.A."/>
            <person name="Horton J.S."/>
            <person name="Grigoriev I.V."/>
            <person name="Woesten H.A.B."/>
        </authorList>
    </citation>
    <scope>NUCLEOTIDE SEQUENCE [LARGE SCALE GENOMIC DNA]</scope>
    <source>
        <strain evidence="5">H4-8 / FGSC 9210</strain>
    </source>
</reference>
<keyword evidence="2" id="KW-1133">Transmembrane helix</keyword>
<evidence type="ECO:0000256" key="1">
    <source>
        <dbReference type="SAM" id="MobiDB-lite"/>
    </source>
</evidence>
<protein>
    <recommendedName>
        <fullName evidence="3">DUF6535 domain-containing protein</fullName>
    </recommendedName>
</protein>
<feature type="compositionally biased region" description="Acidic residues" evidence="1">
    <location>
        <begin position="1446"/>
        <end position="1460"/>
    </location>
</feature>
<feature type="region of interest" description="Disordered" evidence="1">
    <location>
        <begin position="1433"/>
        <end position="1460"/>
    </location>
</feature>
<keyword evidence="2" id="KW-0812">Transmembrane</keyword>
<evidence type="ECO:0000256" key="2">
    <source>
        <dbReference type="SAM" id="Phobius"/>
    </source>
</evidence>
<feature type="transmembrane region" description="Helical" evidence="2">
    <location>
        <begin position="151"/>
        <end position="173"/>
    </location>
</feature>
<feature type="region of interest" description="Disordered" evidence="1">
    <location>
        <begin position="960"/>
        <end position="981"/>
    </location>
</feature>
<dbReference type="VEuPathDB" id="FungiDB:SCHCODRAFT_02518220"/>
<sequence>MPNAGVTSTTPQGPNGVPESQRSRPKAKSNDWRGYIDKYEDDRLGEELGNDARVWRVLIDEGRDFDAAMLQRFRDHLDVDLVFAGLFSAVVTTFVAQTSAPNPPDDGSTSIALLRELVAIQRAQANNMPLNTVLAAASSAPPGFSPSINRCWFLSLAFSLFSAFGAVVVRQWIQEYESEISGSPKRRALIRHFRHIGLEKWQVNLIIPILPMLLHVSLLLFFIGLVLYVRQSDPVMSKGIFFLTAAFYAVYFTTSFLPVLFPQCPYRSPLSTGGIWLKSLGAWLVHAVRRNPQQSGPYVLKSPADREWEAVAKCPKGLIPHSLERAMRESPSLSVALTVIQAASSFTVGLDHDHSQYPDKEHRKCALLRESILAWLYGALTSRRAVFEWAPGRENELQRLACCLLLVPVNKLHKELDRQQYCMCGIRIWTALEQAVMSREVMDTAAPAVCATILALGQRLKTLDYRYNVPINCALQKRMVEVYAVMAKRAPHTRLRLRPVVWDGMLESLTSCHAPTEICVPFALALWRSLNCSTSFPTKDESLGNTSSSTIMTLQAWLYATKQTSLVTQVVMHRFLCRPSCRMLPLPDDHLSSASDASTISSTSTARNDSAWLHMACRAIHLYVQTDQASRGAAFNDHLGFLAEQLISTLATNLGYGPLYTALQIAGRLRVSSLFESNFRLRPSSGLEEMIKPDADEGLHHDLVGPFFWFLVGLMRAVVDAPASHDRNAAPQGDRATKEVAHATERHVERHREYLIKILVEDVDSLELLRPLAMTIITHPELAALSTFTDALAEKMALLLRQLASGDSTQSPTDGGQPQGVDAGPSDQPPQDLVWCMWVDAFCRGAGQASAASSDALHGALLSMSRIHQDSWAREVESVNSQPLSVPKGMTLRSPRSREVLAELVPNAQVVLLNAMVSVPPMLRRTFVVDPGLRDNDSDSSVSMSEIVTFDECHRRMRAGTPADDAHSHAPDAGKAEDDGEVGQWTTLRSYSTLNDTWADSALRWFRRQLGSTLPGKTGAQAIDVLARLNAALNRLRMMPDLKGGAHGTGAFNGPYDYEEKYEEDRYGEEFGPNARVWRALLDEARAYDSTTVKGWRDTLDVYLVFTGLFSAVVTTFVVQTSQSLQPDYGEINTALLMELIAVQRASANGRSVNNIPSASLTASSITASLVDYWGNRFWYLSLALSLFAAFMAVLLRQWLQEYTSAVSGSARHRARVWQYRYLGLQNWRVPLLVALLPMLLHAALLVFFIGLILYVTKSDPSMAWVLAALTAFFYSLYILSNALPMLYPQCPYQTPVSHYGYLLFHSAFAWLRRPFRQQTASPQVALPPFLRARTPGAREVVHISTRKNELALQSLTWAFSTSSDPSLATIVVQAASGLQPDWWTSPLRVSLLTWFRSTLTTRTTDLDWEIGRERKLERYACALLLSTADEDRDNGHSDAGGYRDDGDDDGDGDGDDEGSEDEVLRMCISRVLRALGTAIRSKDADEQSKPILEATALALSDRLYPNSEVLTEQFPALFLGPSSALDRTRSASDADFSWGGSSLAGPTPPQCLRLRPIVWKHMLKSLVYSRFMPSQDCLYLALFLWRSVGLASNFRRDDKRDVKGIVTLQWLCTTESQDRELFRGLAQQAIHHLLPCALESCDVLESETHANGTSSTSSRARPHHSRIQEDHGAWLHILRRAMKECAARQNEFPVEVGQITFADIIRDLARDFIHILYFHPLLALDFPDVSALIFDSRHVSVEVKKKFLRHQRLLFRFQHRLAIHESHNWAVTGGAARFNILVKLLSATTVVFDSVPMRYHAQQQIFTALHPMLDGPTDALFDAVFADELSFLERLRPLAETSLNEPESAHYARSLSSVLAAYIQHATHDSQTSANDMRSCRDVIWCIWIDIIATAKLLRAFSPLHDALLAWLGRDVYQRDVLLREVVKVTKGTLPLTLGMALNDARGTEALTDILSALSVQNRRRSSIEPGKIVAGLHVQVPRDANGAVNEAWMRAAISDPEEPISGQTLPVSRLLSLEKFHERAGDAPPSIIHFDVHGIWSWSGHGAQGSTLLSAEERDQDEIVNTRQGRAFGDVRPYGLSDMMAAEDYAQDDGEGTRRAAYLWKVLRAVTNVHASYRQPRRTQVNGGGGTERAIANSV</sequence>
<feature type="domain" description="DUF6535" evidence="3">
    <location>
        <begin position="1078"/>
        <end position="1256"/>
    </location>
</feature>
<feature type="transmembrane region" description="Helical" evidence="2">
    <location>
        <begin position="1232"/>
        <end position="1256"/>
    </location>
</feature>
<dbReference type="InParanoid" id="D8QLR2"/>
<feature type="transmembrane region" description="Helical" evidence="2">
    <location>
        <begin position="1178"/>
        <end position="1200"/>
    </location>
</feature>
<feature type="compositionally biased region" description="Polar residues" evidence="1">
    <location>
        <begin position="806"/>
        <end position="816"/>
    </location>
</feature>